<accession>A0A0F9C0B8</accession>
<organism evidence="1">
    <name type="scientific">marine sediment metagenome</name>
    <dbReference type="NCBI Taxonomy" id="412755"/>
    <lineage>
        <taxon>unclassified sequences</taxon>
        <taxon>metagenomes</taxon>
        <taxon>ecological metagenomes</taxon>
    </lineage>
</organism>
<dbReference type="AlphaFoldDB" id="A0A0F9C0B8"/>
<protein>
    <submittedName>
        <fullName evidence="1">Uncharacterized protein</fullName>
    </submittedName>
</protein>
<sequence>MALDSLNQAVKELNGRSPLWEFLRATDSITLVDGTATYALSSNFNKPSKAQLIDSNSKKERPLNYADWETFQDYVHRQDATGAPEVYTFKNVFADGKVEFYPVPDAAAATSTVDVAYYKRLGACTDSGTSLISTPAETEPWLVTRAQTIL</sequence>
<reference evidence="1" key="1">
    <citation type="journal article" date="2015" name="Nature">
        <title>Complex archaea that bridge the gap between prokaryotes and eukaryotes.</title>
        <authorList>
            <person name="Spang A."/>
            <person name="Saw J.H."/>
            <person name="Jorgensen S.L."/>
            <person name="Zaremba-Niedzwiedzka K."/>
            <person name="Martijn J."/>
            <person name="Lind A.E."/>
            <person name="van Eijk R."/>
            <person name="Schleper C."/>
            <person name="Guy L."/>
            <person name="Ettema T.J."/>
        </authorList>
    </citation>
    <scope>NUCLEOTIDE SEQUENCE</scope>
</reference>
<name>A0A0F9C0B8_9ZZZZ</name>
<evidence type="ECO:0000313" key="1">
    <source>
        <dbReference type="EMBL" id="KKK96014.1"/>
    </source>
</evidence>
<dbReference type="InterPro" id="IPR056209">
    <property type="entry name" value="SU10_adaptor"/>
</dbReference>
<dbReference type="EMBL" id="LAZR01046662">
    <property type="protein sequence ID" value="KKK96014.1"/>
    <property type="molecule type" value="Genomic_DNA"/>
</dbReference>
<comment type="caution">
    <text evidence="1">The sequence shown here is derived from an EMBL/GenBank/DDBJ whole genome shotgun (WGS) entry which is preliminary data.</text>
</comment>
<gene>
    <name evidence="1" type="ORF">LCGC14_2667020</name>
</gene>
<proteinExistence type="predicted"/>
<feature type="non-terminal residue" evidence="1">
    <location>
        <position position="150"/>
    </location>
</feature>
<dbReference type="Pfam" id="PF24175">
    <property type="entry name" value="SU10_adaptor"/>
    <property type="match status" value="1"/>
</dbReference>